<feature type="coiled-coil region" evidence="3">
    <location>
        <begin position="408"/>
        <end position="495"/>
    </location>
</feature>
<accession>C7NMH2</accession>
<keyword evidence="4" id="KW-1133">Transmembrane helix</keyword>
<feature type="coiled-coil region" evidence="3">
    <location>
        <begin position="589"/>
        <end position="623"/>
    </location>
</feature>
<dbReference type="Gene3D" id="1.10.287.950">
    <property type="entry name" value="Methyl-accepting chemotaxis protein"/>
    <property type="match status" value="1"/>
</dbReference>
<keyword evidence="4" id="KW-0812">Transmembrane</keyword>
<dbReference type="RefSeq" id="WP_015790177.1">
    <property type="nucleotide sequence ID" value="NC_013158.1"/>
</dbReference>
<organism evidence="6 7">
    <name type="scientific">Halorhabdus utahensis (strain DSM 12940 / JCM 11049 / AX-2)</name>
    <dbReference type="NCBI Taxonomy" id="519442"/>
    <lineage>
        <taxon>Archaea</taxon>
        <taxon>Methanobacteriati</taxon>
        <taxon>Methanobacteriota</taxon>
        <taxon>Stenosarchaea group</taxon>
        <taxon>Halobacteria</taxon>
        <taxon>Halobacteriales</taxon>
        <taxon>Haloarculaceae</taxon>
        <taxon>Halorhabdus</taxon>
    </lineage>
</organism>
<dbReference type="GO" id="GO:0016020">
    <property type="term" value="C:membrane"/>
    <property type="evidence" value="ECO:0007669"/>
    <property type="project" value="InterPro"/>
</dbReference>
<reference evidence="6 7" key="1">
    <citation type="journal article" date="2009" name="Stand. Genomic Sci.">
        <title>Complete genome sequence of Halorhabdus utahensis type strain (AX-2).</title>
        <authorList>
            <person name="Anderson I."/>
            <person name="Tindall B.J."/>
            <person name="Pomrenke H."/>
            <person name="Goker M."/>
            <person name="Lapidus A."/>
            <person name="Nolan M."/>
            <person name="Copeland A."/>
            <person name="Glavina Del Rio T."/>
            <person name="Chen F."/>
            <person name="Tice H."/>
            <person name="Cheng J.F."/>
            <person name="Lucas S."/>
            <person name="Chertkov O."/>
            <person name="Bruce D."/>
            <person name="Brettin T."/>
            <person name="Detter J.C."/>
            <person name="Han C."/>
            <person name="Goodwin L."/>
            <person name="Land M."/>
            <person name="Hauser L."/>
            <person name="Chang Y.J."/>
            <person name="Jeffries C.D."/>
            <person name="Pitluck S."/>
            <person name="Pati A."/>
            <person name="Mavromatis K."/>
            <person name="Ivanova N."/>
            <person name="Ovchinnikova G."/>
            <person name="Chen A."/>
            <person name="Palaniappan K."/>
            <person name="Chain P."/>
            <person name="Rohde M."/>
            <person name="Bristow J."/>
            <person name="Eisen J.A."/>
            <person name="Markowitz V."/>
            <person name="Hugenholtz P."/>
            <person name="Kyrpides N.C."/>
            <person name="Klenk H.P."/>
        </authorList>
    </citation>
    <scope>NUCLEOTIDE SEQUENCE [LARGE SCALE GENOMIC DNA]</scope>
    <source>
        <strain evidence="7">DSM 12940 / JCM 11049 / AX-2</strain>
    </source>
</reference>
<name>C7NMH2_HALUD</name>
<dbReference type="KEGG" id="hut:Huta_2445"/>
<comment type="similarity">
    <text evidence="2">Belongs to the methyl-accepting chemotaxis (MCP) protein family.</text>
</comment>
<dbReference type="Gene3D" id="6.10.250.1910">
    <property type="match status" value="1"/>
</dbReference>
<proteinExistence type="inferred from homology"/>
<dbReference type="Pfam" id="PF00672">
    <property type="entry name" value="HAMP"/>
    <property type="match status" value="2"/>
</dbReference>
<dbReference type="eggNOG" id="arCOG02320">
    <property type="taxonomic scope" value="Archaea"/>
</dbReference>
<feature type="coiled-coil region" evidence="3">
    <location>
        <begin position="531"/>
        <end position="565"/>
    </location>
</feature>
<dbReference type="GO" id="GO:0007165">
    <property type="term" value="P:signal transduction"/>
    <property type="evidence" value="ECO:0007669"/>
    <property type="project" value="UniProtKB-KW"/>
</dbReference>
<dbReference type="Proteomes" id="UP000002071">
    <property type="component" value="Chromosome"/>
</dbReference>
<dbReference type="PANTHER" id="PTHR32089:SF112">
    <property type="entry name" value="LYSOZYME-LIKE PROTEIN-RELATED"/>
    <property type="match status" value="1"/>
</dbReference>
<dbReference type="PANTHER" id="PTHR32089">
    <property type="entry name" value="METHYL-ACCEPTING CHEMOTAXIS PROTEIN MCPB"/>
    <property type="match status" value="1"/>
</dbReference>
<keyword evidence="4" id="KW-0472">Membrane</keyword>
<evidence type="ECO:0000313" key="6">
    <source>
        <dbReference type="EMBL" id="ACV12611.1"/>
    </source>
</evidence>
<gene>
    <name evidence="6" type="ordered locus">Huta_2445</name>
</gene>
<evidence type="ECO:0000256" key="4">
    <source>
        <dbReference type="SAM" id="Phobius"/>
    </source>
</evidence>
<dbReference type="EMBL" id="CP001687">
    <property type="protein sequence ID" value="ACV12611.1"/>
    <property type="molecule type" value="Genomic_DNA"/>
</dbReference>
<dbReference type="OrthoDB" id="8523at2157"/>
<dbReference type="PROSITE" id="PS50885">
    <property type="entry name" value="HAMP"/>
    <property type="match status" value="2"/>
</dbReference>
<evidence type="ECO:0000259" key="5">
    <source>
        <dbReference type="PROSITE" id="PS50885"/>
    </source>
</evidence>
<keyword evidence="3" id="KW-0175">Coiled coil</keyword>
<keyword evidence="6" id="KW-0418">Kinase</keyword>
<feature type="domain" description="HAMP" evidence="5">
    <location>
        <begin position="444"/>
        <end position="497"/>
    </location>
</feature>
<feature type="transmembrane region" description="Helical" evidence="4">
    <location>
        <begin position="350"/>
        <end position="374"/>
    </location>
</feature>
<evidence type="ECO:0000256" key="1">
    <source>
        <dbReference type="ARBA" id="ARBA00023224"/>
    </source>
</evidence>
<dbReference type="AlphaFoldDB" id="C7NMH2"/>
<dbReference type="InterPro" id="IPR003660">
    <property type="entry name" value="HAMP_dom"/>
</dbReference>
<sequence length="659" mass="72132">MSNNPDIESEDDDAGGGPIGRLLATIVPDVIRKRFALKFGLVLVMMGLILAGIGFTATGALAEQVEEDTRAEYERLASQQASIVEQWIQRNAVTADLASTNDGLGADLSEKATLNRQLARPLFSKVSEGAHGIYLLSPDNGTEVLAMQYTGDTLEEINRGALQSRTIPVSETDHPLLSELQLGIDEYPQVQMTEAYEVSGEPVVGFIKRVEHNVANRYLFMEFRVSNLASAIESEGLTDGDASTHFSQVVNSDNTVQADTRALAGDGQESTVLGTYGNEETIRQAMAEPADGQNRTSGVRIIENNPTVLDEAYAVGYASVGGDVIDPSWTIVTHAPTSDLFGFVQTISKWGQIVTILAAIMIGGVGAILGYSTASSVDRLRRKAEEIEQGNLDVAIHTTRIDSIGRLYDGFANMRDSLREQIDEAEQARKEAEVSRAEAMEMNQYLQEKAEEYSQTMEQCAAGDLTRRMDIDGENEAMDRIASEFNEMIDELEKTTGQLKSFADEVEEAGEIVQNSSDSVQEAAEQVASSVQRISDDAYEQQERLQEISEEIDGLSARLDEFAAEHPDVDFEDQLAQIDEVARTVADVVDLAEETLEESESVAGAAEEQAAELNEVSQRAEDLIRYAGPLHDVLDRFETQSEHEFYFPTGPRDDGPNEQ</sequence>
<protein>
    <submittedName>
        <fullName evidence="6">Histidine kinase HAMP region domain protein</fullName>
    </submittedName>
</protein>
<dbReference type="CDD" id="cd06225">
    <property type="entry name" value="HAMP"/>
    <property type="match status" value="2"/>
</dbReference>
<keyword evidence="1" id="KW-0807">Transducer</keyword>
<feature type="domain" description="HAMP" evidence="5">
    <location>
        <begin position="371"/>
        <end position="423"/>
    </location>
</feature>
<dbReference type="STRING" id="519442.Huta_2445"/>
<evidence type="ECO:0000256" key="2">
    <source>
        <dbReference type="ARBA" id="ARBA00029447"/>
    </source>
</evidence>
<evidence type="ECO:0000256" key="3">
    <source>
        <dbReference type="SAM" id="Coils"/>
    </source>
</evidence>
<dbReference type="SMART" id="SM00304">
    <property type="entry name" value="HAMP"/>
    <property type="match status" value="2"/>
</dbReference>
<evidence type="ECO:0000313" key="7">
    <source>
        <dbReference type="Proteomes" id="UP000002071"/>
    </source>
</evidence>
<keyword evidence="6" id="KW-0808">Transferase</keyword>
<keyword evidence="7" id="KW-1185">Reference proteome</keyword>
<dbReference type="GO" id="GO:0016301">
    <property type="term" value="F:kinase activity"/>
    <property type="evidence" value="ECO:0007669"/>
    <property type="project" value="UniProtKB-KW"/>
</dbReference>
<dbReference type="SUPFAM" id="SSF58104">
    <property type="entry name" value="Methyl-accepting chemotaxis protein (MCP) signaling domain"/>
    <property type="match status" value="1"/>
</dbReference>
<dbReference type="HOGENOM" id="CLU_000445_107_19_2"/>
<feature type="transmembrane region" description="Helical" evidence="4">
    <location>
        <begin position="39"/>
        <end position="62"/>
    </location>
</feature>
<dbReference type="GeneID" id="8384747"/>